<dbReference type="CDD" id="cd12087">
    <property type="entry name" value="TM_EGFR-like"/>
    <property type="match status" value="1"/>
</dbReference>
<evidence type="ECO:0000256" key="2">
    <source>
        <dbReference type="SAM" id="Phobius"/>
    </source>
</evidence>
<organism evidence="4 5">
    <name type="scientific">Ophiobolus disseminans</name>
    <dbReference type="NCBI Taxonomy" id="1469910"/>
    <lineage>
        <taxon>Eukaryota</taxon>
        <taxon>Fungi</taxon>
        <taxon>Dikarya</taxon>
        <taxon>Ascomycota</taxon>
        <taxon>Pezizomycotina</taxon>
        <taxon>Dothideomycetes</taxon>
        <taxon>Pleosporomycetidae</taxon>
        <taxon>Pleosporales</taxon>
        <taxon>Pleosporineae</taxon>
        <taxon>Phaeosphaeriaceae</taxon>
        <taxon>Ophiobolus</taxon>
    </lineage>
</organism>
<feature type="region of interest" description="Disordered" evidence="1">
    <location>
        <begin position="164"/>
        <end position="185"/>
    </location>
</feature>
<gene>
    <name evidence="4" type="ORF">CC86DRAFT_287212</name>
</gene>
<evidence type="ECO:0000256" key="1">
    <source>
        <dbReference type="SAM" id="MobiDB-lite"/>
    </source>
</evidence>
<keyword evidence="2" id="KW-0812">Transmembrane</keyword>
<dbReference type="OrthoDB" id="4500576at2759"/>
<dbReference type="Proteomes" id="UP000799424">
    <property type="component" value="Unassembled WGS sequence"/>
</dbReference>
<evidence type="ECO:0008006" key="6">
    <source>
        <dbReference type="Google" id="ProtNLM"/>
    </source>
</evidence>
<protein>
    <recommendedName>
        <fullName evidence="6">Mid2 domain-containing protein</fullName>
    </recommendedName>
</protein>
<evidence type="ECO:0000313" key="4">
    <source>
        <dbReference type="EMBL" id="KAF2829415.1"/>
    </source>
</evidence>
<feature type="signal peptide" evidence="3">
    <location>
        <begin position="1"/>
        <end position="20"/>
    </location>
</feature>
<keyword evidence="2" id="KW-1133">Transmembrane helix</keyword>
<sequence length="280" mass="30789">MARYWALALFSALLPIQTWCQSVQDDFTAPAPPDRFTTVQSGTTFTLLWKTGLQNSFPAYCPSCNVKNLDLWVTSFANRNYEYKIASSIDITTTFFYQWNVNIPSVAVAANKVWVLRFTPSNAQPPFAQQISSPGFDIIGPLVSSTIVSSSTVQSSSKFWSLRASPSASPSPTSTPTSTPTPQPESKAWIAGVVVGPIIGIALGAALMWWLLKRRRDKKARGQMNVGYLPGGPPVYHPGQQPVQKHDEPWQRQGGHQGQYPVEAPAGTPKPVPVEMWQPR</sequence>
<keyword evidence="5" id="KW-1185">Reference proteome</keyword>
<feature type="transmembrane region" description="Helical" evidence="2">
    <location>
        <begin position="188"/>
        <end position="212"/>
    </location>
</feature>
<name>A0A6A7A9X8_9PLEO</name>
<reference evidence="4" key="1">
    <citation type="journal article" date="2020" name="Stud. Mycol.">
        <title>101 Dothideomycetes genomes: a test case for predicting lifestyles and emergence of pathogens.</title>
        <authorList>
            <person name="Haridas S."/>
            <person name="Albert R."/>
            <person name="Binder M."/>
            <person name="Bloem J."/>
            <person name="Labutti K."/>
            <person name="Salamov A."/>
            <person name="Andreopoulos B."/>
            <person name="Baker S."/>
            <person name="Barry K."/>
            <person name="Bills G."/>
            <person name="Bluhm B."/>
            <person name="Cannon C."/>
            <person name="Castanera R."/>
            <person name="Culley D."/>
            <person name="Daum C."/>
            <person name="Ezra D."/>
            <person name="Gonzalez J."/>
            <person name="Henrissat B."/>
            <person name="Kuo A."/>
            <person name="Liang C."/>
            <person name="Lipzen A."/>
            <person name="Lutzoni F."/>
            <person name="Magnuson J."/>
            <person name="Mondo S."/>
            <person name="Nolan M."/>
            <person name="Ohm R."/>
            <person name="Pangilinan J."/>
            <person name="Park H.-J."/>
            <person name="Ramirez L."/>
            <person name="Alfaro M."/>
            <person name="Sun H."/>
            <person name="Tritt A."/>
            <person name="Yoshinaga Y."/>
            <person name="Zwiers L.-H."/>
            <person name="Turgeon B."/>
            <person name="Goodwin S."/>
            <person name="Spatafora J."/>
            <person name="Crous P."/>
            <person name="Grigoriev I."/>
        </authorList>
    </citation>
    <scope>NUCLEOTIDE SEQUENCE</scope>
    <source>
        <strain evidence="4">CBS 113818</strain>
    </source>
</reference>
<keyword evidence="3" id="KW-0732">Signal</keyword>
<feature type="compositionally biased region" description="Low complexity" evidence="1">
    <location>
        <begin position="164"/>
        <end position="180"/>
    </location>
</feature>
<proteinExistence type="predicted"/>
<feature type="region of interest" description="Disordered" evidence="1">
    <location>
        <begin position="231"/>
        <end position="280"/>
    </location>
</feature>
<dbReference type="AlphaFoldDB" id="A0A6A7A9X8"/>
<evidence type="ECO:0000313" key="5">
    <source>
        <dbReference type="Proteomes" id="UP000799424"/>
    </source>
</evidence>
<dbReference type="EMBL" id="MU006221">
    <property type="protein sequence ID" value="KAF2829415.1"/>
    <property type="molecule type" value="Genomic_DNA"/>
</dbReference>
<keyword evidence="2" id="KW-0472">Membrane</keyword>
<evidence type="ECO:0000256" key="3">
    <source>
        <dbReference type="SAM" id="SignalP"/>
    </source>
</evidence>
<accession>A0A6A7A9X8</accession>
<feature type="chain" id="PRO_5025620616" description="Mid2 domain-containing protein" evidence="3">
    <location>
        <begin position="21"/>
        <end position="280"/>
    </location>
</feature>